<evidence type="ECO:0000259" key="2">
    <source>
        <dbReference type="Pfam" id="PF00855"/>
    </source>
</evidence>
<protein>
    <recommendedName>
        <fullName evidence="2">PWWP domain-containing protein</fullName>
    </recommendedName>
</protein>
<reference evidence="3 4" key="1">
    <citation type="journal article" date="2019" name="Sci. Rep.">
        <title>A high-quality genome of Eragrostis curvula grass provides insights into Poaceae evolution and supports new strategies to enhance forage quality.</title>
        <authorList>
            <person name="Carballo J."/>
            <person name="Santos B.A.C.M."/>
            <person name="Zappacosta D."/>
            <person name="Garbus I."/>
            <person name="Selva J.P."/>
            <person name="Gallo C.A."/>
            <person name="Diaz A."/>
            <person name="Albertini E."/>
            <person name="Caccamo M."/>
            <person name="Echenique V."/>
        </authorList>
    </citation>
    <scope>NUCLEOTIDE SEQUENCE [LARGE SCALE GENOMIC DNA]</scope>
    <source>
        <strain evidence="4">cv. Victoria</strain>
        <tissue evidence="3">Leaf</tissue>
    </source>
</reference>
<dbReference type="AlphaFoldDB" id="A0A5J9VDJ3"/>
<dbReference type="Proteomes" id="UP000324897">
    <property type="component" value="Unassembled WGS sequence"/>
</dbReference>
<name>A0A5J9VDJ3_9POAL</name>
<dbReference type="Gramene" id="TVU34113">
    <property type="protein sequence ID" value="TVU34113"/>
    <property type="gene ID" value="EJB05_15942"/>
</dbReference>
<evidence type="ECO:0000313" key="3">
    <source>
        <dbReference type="EMBL" id="TVU34113.1"/>
    </source>
</evidence>
<dbReference type="Pfam" id="PF00855">
    <property type="entry name" value="PWWP"/>
    <property type="match status" value="1"/>
</dbReference>
<keyword evidence="4" id="KW-1185">Reference proteome</keyword>
<proteinExistence type="predicted"/>
<dbReference type="InterPro" id="IPR000313">
    <property type="entry name" value="PWWP_dom"/>
</dbReference>
<feature type="non-terminal residue" evidence="3">
    <location>
        <position position="405"/>
    </location>
</feature>
<dbReference type="OrthoDB" id="684865at2759"/>
<evidence type="ECO:0000256" key="1">
    <source>
        <dbReference type="SAM" id="MobiDB-lite"/>
    </source>
</evidence>
<feature type="compositionally biased region" description="Polar residues" evidence="1">
    <location>
        <begin position="378"/>
        <end position="394"/>
    </location>
</feature>
<dbReference type="PANTHER" id="PTHR33697">
    <property type="entry name" value="T17B22.17 PROTEIN-RELATED"/>
    <property type="match status" value="1"/>
</dbReference>
<comment type="caution">
    <text evidence="3">The sequence shown here is derived from an EMBL/GenBank/DDBJ whole genome shotgun (WGS) entry which is preliminary data.</text>
</comment>
<dbReference type="PANTHER" id="PTHR33697:SF1">
    <property type="entry name" value="TUDOR_PWWP_MBT SUPERFAMILY PROTEIN"/>
    <property type="match status" value="1"/>
</dbReference>
<feature type="compositionally biased region" description="Polar residues" evidence="1">
    <location>
        <begin position="324"/>
        <end position="351"/>
    </location>
</feature>
<dbReference type="CDD" id="cd05162">
    <property type="entry name" value="PWWP"/>
    <property type="match status" value="1"/>
</dbReference>
<accession>A0A5J9VDJ3</accession>
<organism evidence="3 4">
    <name type="scientific">Eragrostis curvula</name>
    <name type="common">weeping love grass</name>
    <dbReference type="NCBI Taxonomy" id="38414"/>
    <lineage>
        <taxon>Eukaryota</taxon>
        <taxon>Viridiplantae</taxon>
        <taxon>Streptophyta</taxon>
        <taxon>Embryophyta</taxon>
        <taxon>Tracheophyta</taxon>
        <taxon>Spermatophyta</taxon>
        <taxon>Magnoliopsida</taxon>
        <taxon>Liliopsida</taxon>
        <taxon>Poales</taxon>
        <taxon>Poaceae</taxon>
        <taxon>PACMAD clade</taxon>
        <taxon>Chloridoideae</taxon>
        <taxon>Eragrostideae</taxon>
        <taxon>Eragrostidinae</taxon>
        <taxon>Eragrostis</taxon>
    </lineage>
</organism>
<evidence type="ECO:0000313" key="4">
    <source>
        <dbReference type="Proteomes" id="UP000324897"/>
    </source>
</evidence>
<dbReference type="InterPro" id="IPR044679">
    <property type="entry name" value="PWWP2-like"/>
</dbReference>
<dbReference type="EMBL" id="RWGY01000009">
    <property type="protein sequence ID" value="TVU34113.1"/>
    <property type="molecule type" value="Genomic_DNA"/>
</dbReference>
<feature type="region of interest" description="Disordered" evidence="1">
    <location>
        <begin position="302"/>
        <end position="405"/>
    </location>
</feature>
<gene>
    <name evidence="3" type="ORF">EJB05_15942</name>
</gene>
<feature type="compositionally biased region" description="Basic and acidic residues" evidence="1">
    <location>
        <begin position="395"/>
        <end position="405"/>
    </location>
</feature>
<dbReference type="SUPFAM" id="SSF63748">
    <property type="entry name" value="Tudor/PWWP/MBT"/>
    <property type="match status" value="1"/>
</dbReference>
<sequence>MGSCAGEALVWVIRRNGSWWPGRILGTDELPENGVLPRPAGTPIKLLGSSDGTIDWYNIEDSKCVKPFRCGEFAECIENAKVRGRLKNIAYKEGKYACRDDAIMHALAIEMSSNEEPTYQTTKCSKEDTSSVHERRKTKMKIISFVTPLSKESEKRNDSSLPELDEGAMECQAPESDAVGLDARVEGTVFEPTEPENNIEVYDAEMSIYGNYTGHALPLAFLISKSTGKPIKGYPVTVEVLQDSCPASSADDHHPAISSFDCLMESRISVPRKARSLRIPICSRKIPEHDLDKSWLPHTQSFTSFHSSPTREERSSRKPVVAEDSTQPICSAVNPTPSSRELQSFTSFHNSPTREERSRTKPVVVEDSMQPICPVINPTPSSRELQSFTSFHNSPTREERSSRKP</sequence>
<feature type="domain" description="PWWP" evidence="2">
    <location>
        <begin position="9"/>
        <end position="86"/>
    </location>
</feature>